<dbReference type="GO" id="GO:0003735">
    <property type="term" value="F:structural constituent of ribosome"/>
    <property type="evidence" value="ECO:0007669"/>
    <property type="project" value="UniProtKB-UniRule"/>
</dbReference>
<dbReference type="InterPro" id="IPR000851">
    <property type="entry name" value="Ribosomal_uS5"/>
</dbReference>
<evidence type="ECO:0000313" key="13">
    <source>
        <dbReference type="Proteomes" id="UP001353858"/>
    </source>
</evidence>
<evidence type="ECO:0000313" key="12">
    <source>
        <dbReference type="EMBL" id="KAK4884382.1"/>
    </source>
</evidence>
<comment type="similarity">
    <text evidence="2 10">Belongs to the universal ribosomal protein uS5 family.</text>
</comment>
<reference evidence="13" key="1">
    <citation type="submission" date="2023-01" db="EMBL/GenBank/DDBJ databases">
        <title>Key to firefly adult light organ development and bioluminescence: homeobox transcription factors regulate luciferase expression and transportation to peroxisome.</title>
        <authorList>
            <person name="Fu X."/>
        </authorList>
    </citation>
    <scope>NUCLEOTIDE SEQUENCE [LARGE SCALE GENOMIC DNA]</scope>
</reference>
<evidence type="ECO:0000256" key="6">
    <source>
        <dbReference type="ARBA" id="ARBA00039335"/>
    </source>
</evidence>
<evidence type="ECO:0000256" key="10">
    <source>
        <dbReference type="RuleBase" id="RU003823"/>
    </source>
</evidence>
<protein>
    <recommendedName>
        <fullName evidence="6">Small ribosomal subunit protein uS5m</fullName>
    </recommendedName>
    <alternativeName>
        <fullName evidence="7">28S ribosomal protein S5, mitochondrial</fullName>
    </alternativeName>
</protein>
<keyword evidence="13" id="KW-1185">Reference proteome</keyword>
<evidence type="ECO:0000256" key="5">
    <source>
        <dbReference type="ARBA" id="ARBA00023274"/>
    </source>
</evidence>
<evidence type="ECO:0000256" key="2">
    <source>
        <dbReference type="ARBA" id="ARBA00008945"/>
    </source>
</evidence>
<keyword evidence="4" id="KW-0496">Mitochondrion</keyword>
<proteinExistence type="inferred from homology"/>
<evidence type="ECO:0000256" key="1">
    <source>
        <dbReference type="ARBA" id="ARBA00004173"/>
    </source>
</evidence>
<evidence type="ECO:0000256" key="4">
    <source>
        <dbReference type="ARBA" id="ARBA00023128"/>
    </source>
</evidence>
<dbReference type="InterPro" id="IPR005324">
    <property type="entry name" value="Ribosomal_uS5_C"/>
</dbReference>
<dbReference type="FunFam" id="3.30.230.10:FF:000002">
    <property type="entry name" value="30S ribosomal protein S5"/>
    <property type="match status" value="1"/>
</dbReference>
<comment type="caution">
    <text evidence="12">The sequence shown here is derived from an EMBL/GenBank/DDBJ whole genome shotgun (WGS) entry which is preliminary data.</text>
</comment>
<keyword evidence="3 9" id="KW-0689">Ribosomal protein</keyword>
<dbReference type="PANTHER" id="PTHR48277:SF1">
    <property type="entry name" value="MITOCHONDRIAL RIBOSOMAL PROTEIN S5"/>
    <property type="match status" value="1"/>
</dbReference>
<accession>A0AAN7PF81</accession>
<dbReference type="Gene3D" id="3.30.230.10">
    <property type="match status" value="1"/>
</dbReference>
<evidence type="ECO:0000256" key="9">
    <source>
        <dbReference type="PROSITE-ProRule" id="PRU00268"/>
    </source>
</evidence>
<feature type="domain" description="S5 DRBM" evidence="11">
    <location>
        <begin position="175"/>
        <end position="239"/>
    </location>
</feature>
<gene>
    <name evidence="12" type="ORF">RN001_000653</name>
</gene>
<dbReference type="Proteomes" id="UP001353858">
    <property type="component" value="Unassembled WGS sequence"/>
</dbReference>
<dbReference type="Pfam" id="PF00333">
    <property type="entry name" value="Ribosomal_S5"/>
    <property type="match status" value="1"/>
</dbReference>
<dbReference type="InterPro" id="IPR014721">
    <property type="entry name" value="Ribsml_uS5_D2-typ_fold_subgr"/>
</dbReference>
<evidence type="ECO:0000256" key="7">
    <source>
        <dbReference type="ARBA" id="ARBA00041606"/>
    </source>
</evidence>
<dbReference type="GO" id="GO:0005763">
    <property type="term" value="C:mitochondrial small ribosomal subunit"/>
    <property type="evidence" value="ECO:0007669"/>
    <property type="project" value="UniProtKB-ARBA"/>
</dbReference>
<organism evidence="12 13">
    <name type="scientific">Aquatica leii</name>
    <dbReference type="NCBI Taxonomy" id="1421715"/>
    <lineage>
        <taxon>Eukaryota</taxon>
        <taxon>Metazoa</taxon>
        <taxon>Ecdysozoa</taxon>
        <taxon>Arthropoda</taxon>
        <taxon>Hexapoda</taxon>
        <taxon>Insecta</taxon>
        <taxon>Pterygota</taxon>
        <taxon>Neoptera</taxon>
        <taxon>Endopterygota</taxon>
        <taxon>Coleoptera</taxon>
        <taxon>Polyphaga</taxon>
        <taxon>Elateriformia</taxon>
        <taxon>Elateroidea</taxon>
        <taxon>Lampyridae</taxon>
        <taxon>Luciolinae</taxon>
        <taxon>Aquatica</taxon>
    </lineage>
</organism>
<sequence length="442" mass="50465">MAIHMIKIVYSLQKLTINSKYNLIPALPKLLNSNNVLFNNSVRTTTNFYNKLPADALWKGITSVSNAGMKRGRGKRVSKRNIKDLNRGQIIGVGKANILWPGLTAPIIRGKELVEQQQLPPDPDREKKLIEIRNQMGNIRPPKLSPLERGWSGAKMPGRSIGPPDPIGEDNFHGFDTKVLELKTVFNMKGNFGRRRRISTFVITGNGHGLVGFATGKGIESKTALRKAKNRSGQKLMHIKIFREHTVFHDFFTQFGKTKIFVSQRPEGYGLVCHRAIRTICEVIGIKNLYAKIEGSTNVQHVVKAFLLGLLKQKTHEEIVEEKRLHLVEFSKENGYYPTVLASPANCRKTKELKHDEVLDFTQYCLDGRVILQRKKFPPFYTKYRSWEIYLKKQEKIRNHDKVKIQLLSEYGELRSFLTDKYPEARPPCKGSNKKVVEESDS</sequence>
<comment type="subunit">
    <text evidence="8">Component of the mitochondrial ribosome small subunit (28S) which comprises a 12S rRNA and about 30 distinct proteins.</text>
</comment>
<dbReference type="FunFam" id="3.30.160.20:FF:000022">
    <property type="entry name" value="28S ribosomal protein S5, mitochondrial"/>
    <property type="match status" value="1"/>
</dbReference>
<comment type="subcellular location">
    <subcellularLocation>
        <location evidence="1">Mitochondrion</location>
    </subcellularLocation>
</comment>
<dbReference type="InterPro" id="IPR048584">
    <property type="entry name" value="Ribosomal_uS5m_N"/>
</dbReference>
<keyword evidence="5 9" id="KW-0687">Ribonucleoprotein</keyword>
<dbReference type="InterPro" id="IPR020568">
    <property type="entry name" value="Ribosomal_Su5_D2-typ_SF"/>
</dbReference>
<dbReference type="GO" id="GO:0005743">
    <property type="term" value="C:mitochondrial inner membrane"/>
    <property type="evidence" value="ECO:0007669"/>
    <property type="project" value="UniProtKB-ARBA"/>
</dbReference>
<dbReference type="EMBL" id="JARPUR010000001">
    <property type="protein sequence ID" value="KAK4884382.1"/>
    <property type="molecule type" value="Genomic_DNA"/>
</dbReference>
<dbReference type="PANTHER" id="PTHR48277">
    <property type="entry name" value="MITOCHONDRIAL RIBOSOMAL PROTEIN S5"/>
    <property type="match status" value="1"/>
</dbReference>
<dbReference type="SUPFAM" id="SSF54768">
    <property type="entry name" value="dsRNA-binding domain-like"/>
    <property type="match status" value="1"/>
</dbReference>
<evidence type="ECO:0000256" key="3">
    <source>
        <dbReference type="ARBA" id="ARBA00022980"/>
    </source>
</evidence>
<name>A0AAN7PF81_9COLE</name>
<dbReference type="GO" id="GO:0006412">
    <property type="term" value="P:translation"/>
    <property type="evidence" value="ECO:0007669"/>
    <property type="project" value="InterPro"/>
</dbReference>
<evidence type="ECO:0000259" key="11">
    <source>
        <dbReference type="PROSITE" id="PS50881"/>
    </source>
</evidence>
<dbReference type="SUPFAM" id="SSF54211">
    <property type="entry name" value="Ribosomal protein S5 domain 2-like"/>
    <property type="match status" value="1"/>
</dbReference>
<evidence type="ECO:0000256" key="8">
    <source>
        <dbReference type="ARBA" id="ARBA00062683"/>
    </source>
</evidence>
<dbReference type="Pfam" id="PF03719">
    <property type="entry name" value="Ribosomal_S5_C"/>
    <property type="match status" value="1"/>
</dbReference>
<dbReference type="PROSITE" id="PS50881">
    <property type="entry name" value="S5_DSRBD"/>
    <property type="match status" value="1"/>
</dbReference>
<dbReference type="InterPro" id="IPR013810">
    <property type="entry name" value="Ribosomal_uS5_N"/>
</dbReference>
<dbReference type="Pfam" id="PF21251">
    <property type="entry name" value="Ribosomal_uS5m_N"/>
    <property type="match status" value="1"/>
</dbReference>
<dbReference type="Gene3D" id="3.30.160.20">
    <property type="match status" value="1"/>
</dbReference>
<dbReference type="GO" id="GO:0003723">
    <property type="term" value="F:RNA binding"/>
    <property type="evidence" value="ECO:0007669"/>
    <property type="project" value="InterPro"/>
</dbReference>
<dbReference type="AlphaFoldDB" id="A0AAN7PF81"/>